<reference evidence="7 8" key="1">
    <citation type="submission" date="2024-03" db="EMBL/GenBank/DDBJ databases">
        <title>Complete Genome Sequence and Annotation of Ignatzschineria larvae DSM 13226.</title>
        <authorList>
            <person name="Cantrell E."/>
            <person name="Burcham Z.M."/>
        </authorList>
    </citation>
    <scope>NUCLEOTIDE SEQUENCE [LARGE SCALE GENOMIC DNA]</scope>
    <source>
        <strain evidence="7 8">DSM 13226</strain>
    </source>
</reference>
<dbReference type="PANTHER" id="PTHR23508">
    <property type="entry name" value="CARBOXYLIC ACID TRANSPORTER PROTEIN HOMOLOG"/>
    <property type="match status" value="1"/>
</dbReference>
<accession>A0ABZ3BXE3</accession>
<feature type="transmembrane region" description="Helical" evidence="5">
    <location>
        <begin position="52"/>
        <end position="72"/>
    </location>
</feature>
<evidence type="ECO:0000256" key="2">
    <source>
        <dbReference type="ARBA" id="ARBA00022692"/>
    </source>
</evidence>
<organism evidence="7 8">
    <name type="scientific">Ignatzschineria larvae DSM 13226</name>
    <dbReference type="NCBI Taxonomy" id="1111732"/>
    <lineage>
        <taxon>Bacteria</taxon>
        <taxon>Pseudomonadati</taxon>
        <taxon>Pseudomonadota</taxon>
        <taxon>Gammaproteobacteria</taxon>
        <taxon>Cardiobacteriales</taxon>
        <taxon>Ignatzschineriaceae</taxon>
        <taxon>Ignatzschineria</taxon>
    </lineage>
</organism>
<feature type="transmembrane region" description="Helical" evidence="5">
    <location>
        <begin position="176"/>
        <end position="194"/>
    </location>
</feature>
<feature type="transmembrane region" description="Helical" evidence="5">
    <location>
        <begin position="299"/>
        <end position="316"/>
    </location>
</feature>
<evidence type="ECO:0000256" key="1">
    <source>
        <dbReference type="ARBA" id="ARBA00004141"/>
    </source>
</evidence>
<comment type="subcellular location">
    <subcellularLocation>
        <location evidence="1">Membrane</location>
        <topology evidence="1">Multi-pass membrane protein</topology>
    </subcellularLocation>
</comment>
<evidence type="ECO:0000313" key="8">
    <source>
        <dbReference type="Proteomes" id="UP001449178"/>
    </source>
</evidence>
<feature type="transmembrane region" description="Helical" evidence="5">
    <location>
        <begin position="84"/>
        <end position="102"/>
    </location>
</feature>
<evidence type="ECO:0000256" key="3">
    <source>
        <dbReference type="ARBA" id="ARBA00022989"/>
    </source>
</evidence>
<dbReference type="PANTHER" id="PTHR23508:SF10">
    <property type="entry name" value="CARBOXYLIC ACID TRANSPORTER PROTEIN HOMOLOG"/>
    <property type="match status" value="1"/>
</dbReference>
<feature type="transmembrane region" description="Helical" evidence="5">
    <location>
        <begin position="322"/>
        <end position="347"/>
    </location>
</feature>
<protein>
    <submittedName>
        <fullName evidence="7">MFS transporter</fullName>
    </submittedName>
</protein>
<feature type="transmembrane region" description="Helical" evidence="5">
    <location>
        <begin position="12"/>
        <end position="32"/>
    </location>
</feature>
<dbReference type="SUPFAM" id="SSF103473">
    <property type="entry name" value="MFS general substrate transporter"/>
    <property type="match status" value="1"/>
</dbReference>
<feature type="transmembrane region" description="Helical" evidence="5">
    <location>
        <begin position="359"/>
        <end position="377"/>
    </location>
</feature>
<feature type="transmembrane region" description="Helical" evidence="5">
    <location>
        <begin position="233"/>
        <end position="254"/>
    </location>
</feature>
<dbReference type="Proteomes" id="UP001449178">
    <property type="component" value="Chromosome"/>
</dbReference>
<dbReference type="InterPro" id="IPR011701">
    <property type="entry name" value="MFS"/>
</dbReference>
<dbReference type="Gene3D" id="1.20.1250.20">
    <property type="entry name" value="MFS general substrate transporter like domains"/>
    <property type="match status" value="2"/>
</dbReference>
<keyword evidence="4 5" id="KW-0472">Membrane</keyword>
<dbReference type="EMBL" id="CP150637">
    <property type="protein sequence ID" value="WZW87196.1"/>
    <property type="molecule type" value="Genomic_DNA"/>
</dbReference>
<dbReference type="Pfam" id="PF07690">
    <property type="entry name" value="MFS_1"/>
    <property type="match status" value="1"/>
</dbReference>
<evidence type="ECO:0000313" key="7">
    <source>
        <dbReference type="EMBL" id="WZW87196.1"/>
    </source>
</evidence>
<dbReference type="InterPro" id="IPR000849">
    <property type="entry name" value="Sugar_P_transporter"/>
</dbReference>
<dbReference type="RefSeq" id="WP_034855782.1">
    <property type="nucleotide sequence ID" value="NZ_AZOD01000018.1"/>
</dbReference>
<keyword evidence="8" id="KW-1185">Reference proteome</keyword>
<keyword evidence="3 5" id="KW-1133">Transmembrane helix</keyword>
<feature type="domain" description="Major facilitator superfamily (MFS) profile" evidence="6">
    <location>
        <begin position="18"/>
        <end position="413"/>
    </location>
</feature>
<dbReference type="InterPro" id="IPR036259">
    <property type="entry name" value="MFS_trans_sf"/>
</dbReference>
<gene>
    <name evidence="7" type="ORF">WMO13_07365</name>
</gene>
<keyword evidence="2 5" id="KW-0812">Transmembrane</keyword>
<evidence type="ECO:0000259" key="6">
    <source>
        <dbReference type="PROSITE" id="PS50850"/>
    </source>
</evidence>
<feature type="transmembrane region" description="Helical" evidence="5">
    <location>
        <begin position="389"/>
        <end position="408"/>
    </location>
</feature>
<proteinExistence type="predicted"/>
<dbReference type="PIRSF" id="PIRSF002808">
    <property type="entry name" value="Hexose_phosphate_transp"/>
    <property type="match status" value="1"/>
</dbReference>
<sequence>MNSNSQKTPANSRYWITTIIIFFLGWVFIYAGRAVFSPVMQEVGRSFSIDQAAIGGIMSLFYFAYTALQIPSGMMGDKVGRKRILVTGFFLYSVFMAAVSFAPNYSVFIIFWMLAGAAQGTFYGPQYALSSEAIPKKWVAVGSAIIGSGMSFGIALGYNLSSIMTTRFETTWQQPFLVMAVPVFVLAIAMLIFIRERAPGLDEQEQEAKAQAAASGDTGNSGFSALFKNRNLVMAYIAIFCSIYGFFVIITWLPTYLVQQRDMDPVYAANIASIVPWISIIGTIFFSFLSDKLGKRKPIVLFMLPLSLISIFGIVASESTAVLIIVLVLYGFIGKISLNPVLLALCADNAPRASLSTAFGLYNFFGMSASIAAPWLTGFIADQTGNLNMSFYFAAAITIIGIIAMLFVDESKSPNRVAK</sequence>
<evidence type="ECO:0000256" key="5">
    <source>
        <dbReference type="SAM" id="Phobius"/>
    </source>
</evidence>
<feature type="transmembrane region" description="Helical" evidence="5">
    <location>
        <begin position="266"/>
        <end position="287"/>
    </location>
</feature>
<feature type="transmembrane region" description="Helical" evidence="5">
    <location>
        <begin position="138"/>
        <end position="156"/>
    </location>
</feature>
<dbReference type="InterPro" id="IPR020846">
    <property type="entry name" value="MFS_dom"/>
</dbReference>
<dbReference type="PROSITE" id="PS50850">
    <property type="entry name" value="MFS"/>
    <property type="match status" value="1"/>
</dbReference>
<evidence type="ECO:0000256" key="4">
    <source>
        <dbReference type="ARBA" id="ARBA00023136"/>
    </source>
</evidence>
<name>A0ABZ3BXE3_9GAMM</name>